<dbReference type="InterPro" id="IPR036390">
    <property type="entry name" value="WH_DNA-bd_sf"/>
</dbReference>
<proteinExistence type="predicted"/>
<organism evidence="2 3">
    <name type="scientific">Thalassotalea loyana</name>
    <dbReference type="NCBI Taxonomy" id="280483"/>
    <lineage>
        <taxon>Bacteria</taxon>
        <taxon>Pseudomonadati</taxon>
        <taxon>Pseudomonadota</taxon>
        <taxon>Gammaproteobacteria</taxon>
        <taxon>Alteromonadales</taxon>
        <taxon>Colwelliaceae</taxon>
        <taxon>Thalassotalea</taxon>
    </lineage>
</organism>
<protein>
    <recommendedName>
        <fullName evidence="1">HTH marR-type domain-containing protein</fullName>
    </recommendedName>
</protein>
<dbReference type="InterPro" id="IPR036388">
    <property type="entry name" value="WH-like_DNA-bd_sf"/>
</dbReference>
<sequence>MSCKYFSTSQNRLLKVMKALVGHEANGISHSDLAKATQCSASEITRTLDNLEFEGFVEKHPQSPNKYRLTARFSAIANTVSLNLRNATQQLEQDSLNYAKLW</sequence>
<keyword evidence="3" id="KW-1185">Reference proteome</keyword>
<evidence type="ECO:0000313" key="2">
    <source>
        <dbReference type="EMBL" id="GLX86342.1"/>
    </source>
</evidence>
<dbReference type="InterPro" id="IPR000835">
    <property type="entry name" value="HTH_MarR-typ"/>
</dbReference>
<feature type="domain" description="HTH marR-type" evidence="1">
    <location>
        <begin position="23"/>
        <end position="61"/>
    </location>
</feature>
<gene>
    <name evidence="2" type="ORF">tloyanaT_25950</name>
</gene>
<reference evidence="2 3" key="1">
    <citation type="submission" date="2023-03" db="EMBL/GenBank/DDBJ databases">
        <title>Thalassotalea loyana LMG 22536T draft genome sequence.</title>
        <authorList>
            <person name="Sawabe T."/>
        </authorList>
    </citation>
    <scope>NUCLEOTIDE SEQUENCE [LARGE SCALE GENOMIC DNA]</scope>
    <source>
        <strain evidence="2 3">LMG 22536</strain>
    </source>
</reference>
<evidence type="ECO:0000259" key="1">
    <source>
        <dbReference type="Pfam" id="PF01047"/>
    </source>
</evidence>
<dbReference type="RefSeq" id="WP_284299305.1">
    <property type="nucleotide sequence ID" value="NZ_BSSV01000006.1"/>
</dbReference>
<name>A0ABQ6HHX0_9GAMM</name>
<accession>A0ABQ6HHX0</accession>
<comment type="caution">
    <text evidence="2">The sequence shown here is derived from an EMBL/GenBank/DDBJ whole genome shotgun (WGS) entry which is preliminary data.</text>
</comment>
<dbReference type="Gene3D" id="1.10.10.10">
    <property type="entry name" value="Winged helix-like DNA-binding domain superfamily/Winged helix DNA-binding domain"/>
    <property type="match status" value="1"/>
</dbReference>
<dbReference type="Proteomes" id="UP001157134">
    <property type="component" value="Unassembled WGS sequence"/>
</dbReference>
<dbReference type="Pfam" id="PF01047">
    <property type="entry name" value="MarR"/>
    <property type="match status" value="1"/>
</dbReference>
<evidence type="ECO:0000313" key="3">
    <source>
        <dbReference type="Proteomes" id="UP001157134"/>
    </source>
</evidence>
<dbReference type="SUPFAM" id="SSF46785">
    <property type="entry name" value="Winged helix' DNA-binding domain"/>
    <property type="match status" value="1"/>
</dbReference>
<dbReference type="EMBL" id="BSSV01000006">
    <property type="protein sequence ID" value="GLX86342.1"/>
    <property type="molecule type" value="Genomic_DNA"/>
</dbReference>